<organism evidence="2 3">
    <name type="scientific">Glossina brevipalpis</name>
    <dbReference type="NCBI Taxonomy" id="37001"/>
    <lineage>
        <taxon>Eukaryota</taxon>
        <taxon>Metazoa</taxon>
        <taxon>Ecdysozoa</taxon>
        <taxon>Arthropoda</taxon>
        <taxon>Hexapoda</taxon>
        <taxon>Insecta</taxon>
        <taxon>Pterygota</taxon>
        <taxon>Neoptera</taxon>
        <taxon>Endopterygota</taxon>
        <taxon>Diptera</taxon>
        <taxon>Brachycera</taxon>
        <taxon>Muscomorpha</taxon>
        <taxon>Hippoboscoidea</taxon>
        <taxon>Glossinidae</taxon>
        <taxon>Glossina</taxon>
    </lineage>
</organism>
<protein>
    <submittedName>
        <fullName evidence="2">BTB domain-containing protein</fullName>
    </submittedName>
</protein>
<dbReference type="SMART" id="SM00225">
    <property type="entry name" value="BTB"/>
    <property type="match status" value="1"/>
</dbReference>
<dbReference type="FunFam" id="3.30.710.10:FF:000042">
    <property type="entry name" value="BTB/POZ domain-containing protein 9"/>
    <property type="match status" value="1"/>
</dbReference>
<dbReference type="PANTHER" id="PTHR46306:SF1">
    <property type="entry name" value="BTB_POZ DOMAIN-CONTAINING PROTEIN 9"/>
    <property type="match status" value="1"/>
</dbReference>
<dbReference type="GO" id="GO:0048512">
    <property type="term" value="P:circadian behavior"/>
    <property type="evidence" value="ECO:0007669"/>
    <property type="project" value="TreeGrafter"/>
</dbReference>
<accession>A0A1A9WVI7</accession>
<name>A0A1A9WVI7_9MUSC</name>
<dbReference type="SUPFAM" id="SSF54695">
    <property type="entry name" value="POZ domain"/>
    <property type="match status" value="1"/>
</dbReference>
<dbReference type="Gene3D" id="1.25.40.420">
    <property type="match status" value="1"/>
</dbReference>
<dbReference type="PANTHER" id="PTHR46306">
    <property type="entry name" value="BTB/POZ DOMAIN-CONTAINING PROTEIN 9"/>
    <property type="match status" value="1"/>
</dbReference>
<evidence type="ECO:0000259" key="1">
    <source>
        <dbReference type="PROSITE" id="PS50097"/>
    </source>
</evidence>
<dbReference type="InterPro" id="IPR052407">
    <property type="entry name" value="BTB_POZ_domain_cont_9"/>
</dbReference>
<sequence length="222" mass="25326">MTKYKAVPIMSSQSHRKMSGTRLPNKTRSDAVELTVVYAKYDYFGFLLVVELFSAQMAQLCLNEDYSDVTFIVENQRLPAHRVMLAARSEYFRALLYGGLSESTQRDIHLKVPVEAFKALLRYIYSGHLSLSQMDEDNILDTLGLANQYGLTELELAISDYLRQYLALNNACAILDTARLYNLEKLTKVCLTFMDRNAADILQHETFKNLSKVSIISITEEK</sequence>
<dbReference type="AlphaFoldDB" id="A0A1A9WVI7"/>
<evidence type="ECO:0000313" key="2">
    <source>
        <dbReference type="EnsemblMetazoa" id="GBRI034016-PA"/>
    </source>
</evidence>
<dbReference type="Pfam" id="PF07707">
    <property type="entry name" value="BACK"/>
    <property type="match status" value="1"/>
</dbReference>
<keyword evidence="3" id="KW-1185">Reference proteome</keyword>
<dbReference type="InterPro" id="IPR000210">
    <property type="entry name" value="BTB/POZ_dom"/>
</dbReference>
<dbReference type="GO" id="GO:0005737">
    <property type="term" value="C:cytoplasm"/>
    <property type="evidence" value="ECO:0007669"/>
    <property type="project" value="TreeGrafter"/>
</dbReference>
<dbReference type="Gene3D" id="3.30.710.10">
    <property type="entry name" value="Potassium Channel Kv1.1, Chain A"/>
    <property type="match status" value="1"/>
</dbReference>
<dbReference type="VEuPathDB" id="VectorBase:GBRI034016"/>
<dbReference type="Proteomes" id="UP000091820">
    <property type="component" value="Unassembled WGS sequence"/>
</dbReference>
<dbReference type="InterPro" id="IPR011705">
    <property type="entry name" value="BACK"/>
</dbReference>
<dbReference type="InterPro" id="IPR011333">
    <property type="entry name" value="SKP1/BTB/POZ_sf"/>
</dbReference>
<dbReference type="STRING" id="37001.A0A1A9WVI7"/>
<proteinExistence type="predicted"/>
<dbReference type="Pfam" id="PF00651">
    <property type="entry name" value="BTB"/>
    <property type="match status" value="1"/>
</dbReference>
<reference evidence="2" key="2">
    <citation type="submission" date="2020-05" db="UniProtKB">
        <authorList>
            <consortium name="EnsemblMetazoa"/>
        </authorList>
    </citation>
    <scope>IDENTIFICATION</scope>
    <source>
        <strain evidence="2">IAEA</strain>
    </source>
</reference>
<dbReference type="EnsemblMetazoa" id="GBRI034016-RA">
    <property type="protein sequence ID" value="GBRI034016-PA"/>
    <property type="gene ID" value="GBRI034016"/>
</dbReference>
<dbReference type="GO" id="GO:0050804">
    <property type="term" value="P:modulation of chemical synaptic transmission"/>
    <property type="evidence" value="ECO:0007669"/>
    <property type="project" value="TreeGrafter"/>
</dbReference>
<dbReference type="PROSITE" id="PS50097">
    <property type="entry name" value="BTB"/>
    <property type="match status" value="1"/>
</dbReference>
<feature type="domain" description="BTB" evidence="1">
    <location>
        <begin position="67"/>
        <end position="133"/>
    </location>
</feature>
<reference evidence="3" key="1">
    <citation type="submission" date="2014-03" db="EMBL/GenBank/DDBJ databases">
        <authorList>
            <person name="Aksoy S."/>
            <person name="Warren W."/>
            <person name="Wilson R.K."/>
        </authorList>
    </citation>
    <scope>NUCLEOTIDE SEQUENCE [LARGE SCALE GENOMIC DNA]</scope>
    <source>
        <strain evidence="3">IAEA</strain>
    </source>
</reference>
<dbReference type="GO" id="GO:0008344">
    <property type="term" value="P:adult locomotory behavior"/>
    <property type="evidence" value="ECO:0007669"/>
    <property type="project" value="TreeGrafter"/>
</dbReference>
<evidence type="ECO:0000313" key="3">
    <source>
        <dbReference type="Proteomes" id="UP000091820"/>
    </source>
</evidence>